<accession>A0A5C1YJY1</accession>
<organism evidence="1 2">
    <name type="scientific">Acetobacter vaccinii</name>
    <dbReference type="NCBI Taxonomy" id="2592655"/>
    <lineage>
        <taxon>Bacteria</taxon>
        <taxon>Pseudomonadati</taxon>
        <taxon>Pseudomonadota</taxon>
        <taxon>Alphaproteobacteria</taxon>
        <taxon>Acetobacterales</taxon>
        <taxon>Acetobacteraceae</taxon>
        <taxon>Acetobacter</taxon>
    </lineage>
</organism>
<keyword evidence="2" id="KW-1185">Reference proteome</keyword>
<gene>
    <name evidence="1" type="ORF">FLP30_01200</name>
</gene>
<proteinExistence type="predicted"/>
<evidence type="ECO:0000313" key="1">
    <source>
        <dbReference type="EMBL" id="QEO16546.1"/>
    </source>
</evidence>
<sequence length="82" mass="8274">MSRMVLIVVSIVAIALLGGFAALGLTAHPPVPQPVHRDLPLPAPPVIQAAPTLAVPDAPVITPVVPAAPAQPPVQQQAPAHP</sequence>
<evidence type="ECO:0000313" key="2">
    <source>
        <dbReference type="Proteomes" id="UP000324536"/>
    </source>
</evidence>
<protein>
    <submittedName>
        <fullName evidence="1">Uncharacterized protein</fullName>
    </submittedName>
</protein>
<name>A0A5C1YJY1_9PROT</name>
<dbReference type="EMBL" id="CP043506">
    <property type="protein sequence ID" value="QEO16546.1"/>
    <property type="molecule type" value="Genomic_DNA"/>
</dbReference>
<reference evidence="1 2" key="1">
    <citation type="submission" date="2019-09" db="EMBL/GenBank/DDBJ databases">
        <title>Genome sequencing of strain KACC 21233.</title>
        <authorList>
            <person name="Heo J."/>
            <person name="Kim S.-J."/>
            <person name="Kim J.-S."/>
            <person name="Hong S.-B."/>
            <person name="Kwon S.-W."/>
        </authorList>
    </citation>
    <scope>NUCLEOTIDE SEQUENCE [LARGE SCALE GENOMIC DNA]</scope>
    <source>
        <strain evidence="1 2">KACC 21233</strain>
    </source>
</reference>
<dbReference type="RefSeq" id="WP_149277987.1">
    <property type="nucleotide sequence ID" value="NZ_CP043506.1"/>
</dbReference>
<dbReference type="KEGG" id="acek:FLP30_01200"/>
<dbReference type="Proteomes" id="UP000324536">
    <property type="component" value="Chromosome"/>
</dbReference>
<dbReference type="AlphaFoldDB" id="A0A5C1YJY1"/>